<proteinExistence type="predicted"/>
<keyword evidence="5" id="KW-1185">Reference proteome</keyword>
<dbReference type="Pfam" id="PF00293">
    <property type="entry name" value="NUDIX"/>
    <property type="match status" value="1"/>
</dbReference>
<feature type="transmembrane region" description="Helical" evidence="2">
    <location>
        <begin position="145"/>
        <end position="168"/>
    </location>
</feature>
<feature type="transmembrane region" description="Helical" evidence="2">
    <location>
        <begin position="72"/>
        <end position="93"/>
    </location>
</feature>
<organism evidence="4 5">
    <name type="scientific">Syntrophus gentianae</name>
    <dbReference type="NCBI Taxonomy" id="43775"/>
    <lineage>
        <taxon>Bacteria</taxon>
        <taxon>Pseudomonadati</taxon>
        <taxon>Thermodesulfobacteriota</taxon>
        <taxon>Syntrophia</taxon>
        <taxon>Syntrophales</taxon>
        <taxon>Syntrophaceae</taxon>
        <taxon>Syntrophus</taxon>
    </lineage>
</organism>
<dbReference type="GO" id="GO:0006167">
    <property type="term" value="P:AMP biosynthetic process"/>
    <property type="evidence" value="ECO:0007669"/>
    <property type="project" value="TreeGrafter"/>
</dbReference>
<dbReference type="RefSeq" id="WP_093881789.1">
    <property type="nucleotide sequence ID" value="NZ_FOBS01000001.1"/>
</dbReference>
<dbReference type="InterPro" id="IPR000086">
    <property type="entry name" value="NUDIX_hydrolase_dom"/>
</dbReference>
<keyword evidence="1" id="KW-0378">Hydrolase</keyword>
<dbReference type="STRING" id="43775.SAMN04489760_10167"/>
<evidence type="ECO:0000259" key="3">
    <source>
        <dbReference type="PROSITE" id="PS51462"/>
    </source>
</evidence>
<name>A0A1H7UAR4_9BACT</name>
<feature type="transmembrane region" description="Helical" evidence="2">
    <location>
        <begin position="174"/>
        <end position="196"/>
    </location>
</feature>
<gene>
    <name evidence="4" type="ORF">SAMN04489760_10167</name>
</gene>
<sequence length="353" mass="40460">MMIDDPSDDREEDAAKELLLADLSHLQESFWKNEETGEKRVTFFITLVTAVITALVAISGEKGVTDNLLKELLLYFAFSSLFLVGLVTLFRLIKRNEVTDGYKKDMRNIRERFRDYYDDRGVLFRYRPFASPDEKKSSELRKFGGLAYTVAAINSLLVAAATAIALYSNSITPFLNTGTTIVIAFVAGFLIQIAYIRKREEQSKRDFSKPPFTHAGGVVVRYEEGKEPLFLIVSTSKAKIPPQWVLPKGHINTKTNESMERTAVREVWEEAGVVTSVRGPLGVSRFRMREEDVVTKYFLLEYIDEKESPEKREKQWCPYKEGSRRLTFPDARKLLRKADYIVSRHSRLSNLDI</sequence>
<keyword evidence="2" id="KW-1133">Transmembrane helix</keyword>
<evidence type="ECO:0000313" key="4">
    <source>
        <dbReference type="EMBL" id="SEL93889.1"/>
    </source>
</evidence>
<dbReference type="InterPro" id="IPR051325">
    <property type="entry name" value="Nudix_hydrolase_domain"/>
</dbReference>
<feature type="domain" description="Nudix hydrolase" evidence="3">
    <location>
        <begin position="211"/>
        <end position="339"/>
    </location>
</feature>
<protein>
    <submittedName>
        <fullName evidence="4">NUDIX domain-containing protein</fullName>
    </submittedName>
</protein>
<keyword evidence="2" id="KW-0812">Transmembrane</keyword>
<dbReference type="GO" id="GO:0006754">
    <property type="term" value="P:ATP biosynthetic process"/>
    <property type="evidence" value="ECO:0007669"/>
    <property type="project" value="TreeGrafter"/>
</dbReference>
<evidence type="ECO:0000256" key="2">
    <source>
        <dbReference type="SAM" id="Phobius"/>
    </source>
</evidence>
<dbReference type="PANTHER" id="PTHR21340">
    <property type="entry name" value="DIADENOSINE 5,5-P1,P4-TETRAPHOSPHATE PYROPHOSPHOHYDROLASE MUTT"/>
    <property type="match status" value="1"/>
</dbReference>
<feature type="transmembrane region" description="Helical" evidence="2">
    <location>
        <begin position="41"/>
        <end position="60"/>
    </location>
</feature>
<reference evidence="4 5" key="1">
    <citation type="submission" date="2016-10" db="EMBL/GenBank/DDBJ databases">
        <authorList>
            <person name="de Groot N.N."/>
        </authorList>
    </citation>
    <scope>NUCLEOTIDE SEQUENCE [LARGE SCALE GENOMIC DNA]</scope>
    <source>
        <strain evidence="4 5">DSM 8423</strain>
    </source>
</reference>
<dbReference type="GO" id="GO:0004081">
    <property type="term" value="F:bis(5'-nucleosyl)-tetraphosphatase (asymmetrical) activity"/>
    <property type="evidence" value="ECO:0007669"/>
    <property type="project" value="TreeGrafter"/>
</dbReference>
<dbReference type="AlphaFoldDB" id="A0A1H7UAR4"/>
<dbReference type="Proteomes" id="UP000198744">
    <property type="component" value="Unassembled WGS sequence"/>
</dbReference>
<dbReference type="PROSITE" id="PS51462">
    <property type="entry name" value="NUDIX"/>
    <property type="match status" value="1"/>
</dbReference>
<keyword evidence="2" id="KW-0472">Membrane</keyword>
<dbReference type="PANTHER" id="PTHR21340:SF0">
    <property type="entry name" value="BIS(5'-NUCLEOSYL)-TETRAPHOSPHATASE [ASYMMETRICAL]"/>
    <property type="match status" value="1"/>
</dbReference>
<dbReference type="Gene3D" id="3.90.79.10">
    <property type="entry name" value="Nucleoside Triphosphate Pyrophosphohydrolase"/>
    <property type="match status" value="1"/>
</dbReference>
<dbReference type="SUPFAM" id="SSF55811">
    <property type="entry name" value="Nudix"/>
    <property type="match status" value="1"/>
</dbReference>
<evidence type="ECO:0000256" key="1">
    <source>
        <dbReference type="ARBA" id="ARBA00022801"/>
    </source>
</evidence>
<dbReference type="EMBL" id="FOBS01000001">
    <property type="protein sequence ID" value="SEL93889.1"/>
    <property type="molecule type" value="Genomic_DNA"/>
</dbReference>
<dbReference type="OrthoDB" id="9761969at2"/>
<evidence type="ECO:0000313" key="5">
    <source>
        <dbReference type="Proteomes" id="UP000198744"/>
    </source>
</evidence>
<accession>A0A1H7UAR4</accession>
<dbReference type="InterPro" id="IPR015797">
    <property type="entry name" value="NUDIX_hydrolase-like_dom_sf"/>
</dbReference>